<dbReference type="VEuPathDB" id="VectorBase:GAUT026720"/>
<name>A0A1A9V5K2_GLOAU</name>
<organism evidence="1 2">
    <name type="scientific">Glossina austeni</name>
    <name type="common">Savannah tsetse fly</name>
    <dbReference type="NCBI Taxonomy" id="7395"/>
    <lineage>
        <taxon>Eukaryota</taxon>
        <taxon>Metazoa</taxon>
        <taxon>Ecdysozoa</taxon>
        <taxon>Arthropoda</taxon>
        <taxon>Hexapoda</taxon>
        <taxon>Insecta</taxon>
        <taxon>Pterygota</taxon>
        <taxon>Neoptera</taxon>
        <taxon>Endopterygota</taxon>
        <taxon>Diptera</taxon>
        <taxon>Brachycera</taxon>
        <taxon>Muscomorpha</taxon>
        <taxon>Hippoboscoidea</taxon>
        <taxon>Glossinidae</taxon>
        <taxon>Glossina</taxon>
    </lineage>
</organism>
<accession>A0A1A9V5K2</accession>
<evidence type="ECO:0000313" key="2">
    <source>
        <dbReference type="Proteomes" id="UP000078200"/>
    </source>
</evidence>
<dbReference type="Proteomes" id="UP000078200">
    <property type="component" value="Unassembled WGS sequence"/>
</dbReference>
<dbReference type="AlphaFoldDB" id="A0A1A9V5K2"/>
<protein>
    <submittedName>
        <fullName evidence="1">Uncharacterized protein</fullName>
    </submittedName>
</protein>
<evidence type="ECO:0000313" key="1">
    <source>
        <dbReference type="EnsemblMetazoa" id="GAUT026720-PA"/>
    </source>
</evidence>
<reference evidence="1" key="1">
    <citation type="submission" date="2020-05" db="UniProtKB">
        <authorList>
            <consortium name="EnsemblMetazoa"/>
        </authorList>
    </citation>
    <scope>IDENTIFICATION</scope>
    <source>
        <strain evidence="1">TTRI</strain>
    </source>
</reference>
<sequence length="250" mass="28556">MNTSYIKDSNKCDHHNAVVTTITVEESGWGKEQSRKVKKGAMGGRIMYKRTDILTICQVTIIQETTSKRSQMFLYPLQSTDCKDLNIDILLSANSLQLVTGTKPEIIAMTVNCIDKSYSGLSSLKMRQRIKKANSATHLKCQPNYGHSYLKLMIYSIYNEWEYILQKSITQFDNRDRLGAGDRHYCVKRTRGFDVLREPQPLLLPEPFHMNHINLSLENNGATKNTRMIPHSLPLSTKMALFTAGNFIKF</sequence>
<dbReference type="EnsemblMetazoa" id="GAUT026720-RA">
    <property type="protein sequence ID" value="GAUT026720-PA"/>
    <property type="gene ID" value="GAUT026720"/>
</dbReference>
<keyword evidence="2" id="KW-1185">Reference proteome</keyword>
<proteinExistence type="predicted"/>